<sequence length="207" mass="23807">MSFYEKSGSKANIPNHRRTWDLNEYYIKAQERKAKEQEELAIKNGLVKVEKDGTKKELIHMREEKIDLTSKIGKSEKLESATGVDGVGFFCSICDVTVKDSISYMTHINGKSHQKNLGYVMKVKKSSVNDVKARLAKKKSEIEERKRKKAGEEDLFDDVIETDRIPETKYNKKKKKVEKVVEEEEESEDEMMKIMGFGKFAASSNKK</sequence>
<reference evidence="8" key="1">
    <citation type="submission" date="2017-02" db="UniProtKB">
        <authorList>
            <consortium name="WormBaseParasite"/>
        </authorList>
    </citation>
    <scope>IDENTIFICATION</scope>
</reference>
<keyword evidence="5" id="KW-0175">Coiled coil</keyword>
<protein>
    <submittedName>
        <fullName evidence="8">U1-type domain-containing protein</fullName>
    </submittedName>
</protein>
<accession>A0A0N5A4V1</accession>
<dbReference type="SMART" id="SM00451">
    <property type="entry name" value="ZnF_U1"/>
    <property type="match status" value="1"/>
</dbReference>
<dbReference type="InterPro" id="IPR022755">
    <property type="entry name" value="Znf_C2H2_jaz"/>
</dbReference>
<evidence type="ECO:0000313" key="8">
    <source>
        <dbReference type="WBParaSite" id="PTRK_0001673500.1"/>
    </source>
</evidence>
<dbReference type="InterPro" id="IPR040107">
    <property type="entry name" value="Snu23"/>
</dbReference>
<evidence type="ECO:0000256" key="2">
    <source>
        <dbReference type="ARBA" id="ARBA00022771"/>
    </source>
</evidence>
<evidence type="ECO:0000259" key="6">
    <source>
        <dbReference type="SMART" id="SM00451"/>
    </source>
</evidence>
<evidence type="ECO:0000256" key="5">
    <source>
        <dbReference type="SAM" id="Coils"/>
    </source>
</evidence>
<dbReference type="GO" id="GO:0000398">
    <property type="term" value="P:mRNA splicing, via spliceosome"/>
    <property type="evidence" value="ECO:0007669"/>
    <property type="project" value="InterPro"/>
</dbReference>
<dbReference type="GO" id="GO:0003676">
    <property type="term" value="F:nucleic acid binding"/>
    <property type="evidence" value="ECO:0007669"/>
    <property type="project" value="InterPro"/>
</dbReference>
<dbReference type="PANTHER" id="PTHR45986">
    <property type="entry name" value="ZINC FINGER MATRIN-TYPE PROTEIN 2"/>
    <property type="match status" value="1"/>
</dbReference>
<dbReference type="Pfam" id="PF12171">
    <property type="entry name" value="zf-C2H2_jaz"/>
    <property type="match status" value="1"/>
</dbReference>
<dbReference type="Gene3D" id="3.30.160.60">
    <property type="entry name" value="Classic Zinc Finger"/>
    <property type="match status" value="1"/>
</dbReference>
<dbReference type="WBParaSite" id="PTRK_0001673500.1">
    <property type="protein sequence ID" value="PTRK_0001673500.1"/>
    <property type="gene ID" value="PTRK_0001673500"/>
</dbReference>
<dbReference type="AlphaFoldDB" id="A0A0N5A4V1"/>
<dbReference type="PANTHER" id="PTHR45986:SF1">
    <property type="entry name" value="ZINC FINGER MATRIN-TYPE PROTEIN 2"/>
    <property type="match status" value="1"/>
</dbReference>
<evidence type="ECO:0000313" key="7">
    <source>
        <dbReference type="Proteomes" id="UP000038045"/>
    </source>
</evidence>
<dbReference type="InterPro" id="IPR003604">
    <property type="entry name" value="Matrin/U1-like-C_Znf_C2H2"/>
</dbReference>
<proteinExistence type="predicted"/>
<dbReference type="Proteomes" id="UP000038045">
    <property type="component" value="Unplaced"/>
</dbReference>
<keyword evidence="1" id="KW-0479">Metal-binding</keyword>
<evidence type="ECO:0000256" key="1">
    <source>
        <dbReference type="ARBA" id="ARBA00022723"/>
    </source>
</evidence>
<dbReference type="SUPFAM" id="SSF57667">
    <property type="entry name" value="beta-beta-alpha zinc fingers"/>
    <property type="match status" value="1"/>
</dbReference>
<dbReference type="GO" id="GO:0005681">
    <property type="term" value="C:spliceosomal complex"/>
    <property type="evidence" value="ECO:0007669"/>
    <property type="project" value="InterPro"/>
</dbReference>
<dbReference type="GO" id="GO:0046540">
    <property type="term" value="C:U4/U6 x U5 tri-snRNP complex"/>
    <property type="evidence" value="ECO:0007669"/>
    <property type="project" value="TreeGrafter"/>
</dbReference>
<evidence type="ECO:0000256" key="4">
    <source>
        <dbReference type="ARBA" id="ARBA00023242"/>
    </source>
</evidence>
<dbReference type="STRING" id="131310.A0A0N5A4V1"/>
<feature type="domain" description="U1-type" evidence="6">
    <location>
        <begin position="86"/>
        <end position="120"/>
    </location>
</feature>
<organism evidence="7 8">
    <name type="scientific">Parastrongyloides trichosuri</name>
    <name type="common">Possum-specific nematode worm</name>
    <dbReference type="NCBI Taxonomy" id="131310"/>
    <lineage>
        <taxon>Eukaryota</taxon>
        <taxon>Metazoa</taxon>
        <taxon>Ecdysozoa</taxon>
        <taxon>Nematoda</taxon>
        <taxon>Chromadorea</taxon>
        <taxon>Rhabditida</taxon>
        <taxon>Tylenchina</taxon>
        <taxon>Panagrolaimomorpha</taxon>
        <taxon>Strongyloidoidea</taxon>
        <taxon>Strongyloididae</taxon>
        <taxon>Parastrongyloides</taxon>
    </lineage>
</organism>
<dbReference type="InterPro" id="IPR036236">
    <property type="entry name" value="Znf_C2H2_sf"/>
</dbReference>
<name>A0A0N5A4V1_PARTI</name>
<dbReference type="GO" id="GO:0008270">
    <property type="term" value="F:zinc ion binding"/>
    <property type="evidence" value="ECO:0007669"/>
    <property type="project" value="UniProtKB-KW"/>
</dbReference>
<keyword evidence="3" id="KW-0862">Zinc</keyword>
<evidence type="ECO:0000256" key="3">
    <source>
        <dbReference type="ARBA" id="ARBA00022833"/>
    </source>
</evidence>
<keyword evidence="7" id="KW-1185">Reference proteome</keyword>
<keyword evidence="2" id="KW-0863">Zinc-finger</keyword>
<feature type="coiled-coil region" evidence="5">
    <location>
        <begin position="128"/>
        <end position="190"/>
    </location>
</feature>
<keyword evidence="4" id="KW-0539">Nucleus</keyword>